<dbReference type="EMBL" id="MAYT01000006">
    <property type="protein sequence ID" value="OCA91724.1"/>
    <property type="molecule type" value="Genomic_DNA"/>
</dbReference>
<evidence type="ECO:0000256" key="1">
    <source>
        <dbReference type="SAM" id="MobiDB-lite"/>
    </source>
</evidence>
<keyword evidence="2" id="KW-1133">Transmembrane helix</keyword>
<dbReference type="RefSeq" id="WP_065409847.1">
    <property type="nucleotide sequence ID" value="NZ_MAYT01000006.1"/>
</dbReference>
<organism evidence="3 4">
    <name type="scientific">Pseudobacillus wudalianchiensis</name>
    <dbReference type="NCBI Taxonomy" id="1743143"/>
    <lineage>
        <taxon>Bacteria</taxon>
        <taxon>Bacillati</taxon>
        <taxon>Bacillota</taxon>
        <taxon>Bacilli</taxon>
        <taxon>Bacillales</taxon>
        <taxon>Bacillaceae</taxon>
        <taxon>Pseudobacillus</taxon>
    </lineage>
</organism>
<evidence type="ECO:0000313" key="4">
    <source>
        <dbReference type="Proteomes" id="UP000092578"/>
    </source>
</evidence>
<evidence type="ECO:0000313" key="3">
    <source>
        <dbReference type="EMBL" id="OCA91724.1"/>
    </source>
</evidence>
<sequence>MEHVKALLIKFVMVTAAVWVILGLFYGVDLGEILTISTLLTIAAYIIGDLFVLPRYGNMTAAVADFGLAYIGIWMIGSVVINENISLGWASFSTALVIASAEVLFHFYMMRRVLTQDQNRSQIQQNPAFSTEMAEETDIHREDHDQPPPRP</sequence>
<name>A0A1B9B6K7_9BACI</name>
<feature type="transmembrane region" description="Helical" evidence="2">
    <location>
        <begin position="33"/>
        <end position="53"/>
    </location>
</feature>
<dbReference type="Proteomes" id="UP000092578">
    <property type="component" value="Unassembled WGS sequence"/>
</dbReference>
<dbReference type="InterPro" id="IPR019649">
    <property type="entry name" value="DUF2512"/>
</dbReference>
<feature type="compositionally biased region" description="Basic and acidic residues" evidence="1">
    <location>
        <begin position="137"/>
        <end position="151"/>
    </location>
</feature>
<dbReference type="AlphaFoldDB" id="A0A1B9B6K7"/>
<evidence type="ECO:0000256" key="2">
    <source>
        <dbReference type="SAM" id="Phobius"/>
    </source>
</evidence>
<keyword evidence="2" id="KW-0812">Transmembrane</keyword>
<keyword evidence="2" id="KW-0472">Membrane</keyword>
<comment type="caution">
    <text evidence="3">The sequence shown here is derived from an EMBL/GenBank/DDBJ whole genome shotgun (WGS) entry which is preliminary data.</text>
</comment>
<accession>A0A1B9B6K7</accession>
<protein>
    <recommendedName>
        <fullName evidence="5">DUF2512 domain-containing protein</fullName>
    </recommendedName>
</protein>
<keyword evidence="4" id="KW-1185">Reference proteome</keyword>
<feature type="transmembrane region" description="Helical" evidence="2">
    <location>
        <begin position="7"/>
        <end position="27"/>
    </location>
</feature>
<reference evidence="4" key="1">
    <citation type="submission" date="2016-05" db="EMBL/GenBank/DDBJ databases">
        <authorList>
            <person name="Liu B."/>
            <person name="Wang J."/>
            <person name="Zhu Y."/>
            <person name="Liu G."/>
            <person name="Chen Q."/>
            <person name="Chen Z."/>
            <person name="Lan J."/>
            <person name="Che J."/>
            <person name="Ge C."/>
            <person name="Shi H."/>
            <person name="Pan Z."/>
            <person name="Liu X."/>
        </authorList>
    </citation>
    <scope>NUCLEOTIDE SEQUENCE [LARGE SCALE GENOMIC DNA]</scope>
    <source>
        <strain evidence="4">FJAT-27215</strain>
    </source>
</reference>
<feature type="transmembrane region" description="Helical" evidence="2">
    <location>
        <begin position="87"/>
        <end position="110"/>
    </location>
</feature>
<feature type="region of interest" description="Disordered" evidence="1">
    <location>
        <begin position="129"/>
        <end position="151"/>
    </location>
</feature>
<gene>
    <name evidence="3" type="ORF">A8F95_20120</name>
</gene>
<evidence type="ECO:0008006" key="5">
    <source>
        <dbReference type="Google" id="ProtNLM"/>
    </source>
</evidence>
<dbReference type="Pfam" id="PF10710">
    <property type="entry name" value="DUF2512"/>
    <property type="match status" value="1"/>
</dbReference>
<proteinExistence type="predicted"/>
<feature type="transmembrane region" description="Helical" evidence="2">
    <location>
        <begin position="60"/>
        <end position="81"/>
    </location>
</feature>